<evidence type="ECO:0000313" key="1">
    <source>
        <dbReference type="EMBL" id="ETJ39335.1"/>
    </source>
</evidence>
<organism evidence="1">
    <name type="scientific">human gut metagenome</name>
    <dbReference type="NCBI Taxonomy" id="408170"/>
    <lineage>
        <taxon>unclassified sequences</taxon>
        <taxon>metagenomes</taxon>
        <taxon>organismal metagenomes</taxon>
    </lineage>
</organism>
<gene>
    <name evidence="1" type="ORF">Q604_UNBC06806G0001</name>
</gene>
<comment type="caution">
    <text evidence="1">The sequence shown here is derived from an EMBL/GenBank/DDBJ whole genome shotgun (WGS) entry which is preliminary data.</text>
</comment>
<protein>
    <submittedName>
        <fullName evidence="1">Uncharacterized protein</fullName>
    </submittedName>
</protein>
<dbReference type="EMBL" id="AZMM01006806">
    <property type="protein sequence ID" value="ETJ39335.1"/>
    <property type="molecule type" value="Genomic_DNA"/>
</dbReference>
<proteinExistence type="predicted"/>
<accession>W1YCB5</accession>
<reference evidence="1" key="1">
    <citation type="submission" date="2013-12" db="EMBL/GenBank/DDBJ databases">
        <title>A Varibaculum cambriense genome reconstructed from a premature infant gut community with otherwise low bacterial novelty that shifts toward anaerobic metabolism during the third week of life.</title>
        <authorList>
            <person name="Brown C.T."/>
            <person name="Sharon I."/>
            <person name="Thomas B.C."/>
            <person name="Castelle C.J."/>
            <person name="Morowitz M.J."/>
            <person name="Banfield J.F."/>
        </authorList>
    </citation>
    <scope>NUCLEOTIDE SEQUENCE</scope>
</reference>
<name>W1YCB5_9ZZZZ</name>
<dbReference type="AlphaFoldDB" id="W1YCB5"/>
<sequence length="163" mass="17701">MKRRKTALFLSTLAVCSTMIVTANAESQSTELEYTIKNDPTYTVEIPAKINIAKEGSDMTIKASNVNYLDNQKVSVSIAGTSYFRNQMVLTNSETRAVMRYQIVKPDGTVIETKGESVNGTEVAAFTKDGEVTNKVLPVELPSSTTGNYSGTITFDIGLVDAK</sequence>